<keyword evidence="1" id="KW-0812">Transmembrane</keyword>
<comment type="caution">
    <text evidence="2">The sequence shown here is derived from an EMBL/GenBank/DDBJ whole genome shotgun (WGS) entry which is preliminary data.</text>
</comment>
<sequence>MYRRLIVVLALVLALGMTAVPAVQAAEITDVQADDTVVDPSDDPEFVDLSVQNDGENSTAADVTISDSPSGVTVTHPGSETLDPGSNTVTLEVTAENDADDGTVSGDVNGEQFDFEVTVENPPLAGFEDEPLDLGDVLVGETTADELVVEEVGGEEGLDGVEATVTSGDANADLEFDDMEGGGFGSDGVQTGPGGEDTAGWEIDVNDDASQHADLSWTVELHDTNHPDATRTVDIEARVIYPPEFGESLFIDDEFNFDEPRDEVSVITGTNEFEISNSGDLALPLDDIDVAADGIEMQAEEFPEEIEGQESVVVEIGVAADTDLEEGEYEFLVSPDAGDFDIDETEYEGTIQDSFFSHTVEDVEYEDEIEIIHETHLAVDGTVSIGDVPIGESDSATATATEELGYNDIENVEVQLESGPESWLDLDAAPTRVNAGSSSSLAFDLDFDTGAELGNDYTWEYTVEGDDVETQTVTVFASPVPLDLDPIRNDLSSYDNPVATETVAIVDEMDEQMQAGDTDGDDISTVLTFGESTTLYLEAVGEASDLTDAGEHDEAQSEIVAAAAAYNTMSLYSESIEDPGLRADSETVLDIADDDLTAVIDAQESHYESQLESGELSLIEEATVQRQLSRIALLQGNDERAAELEADAEEAFEAYSTAVADGESAAQEGDEIWATMEDEQFVSVAGQQFMLNPAGYDTFTDNAAEIDATYDEATASFEAAGESSRAEAVGAEYESRSDALETAELSLFVATGLYATLMIGIIGSTARRMYRYTQDARAAVSGDFLMN</sequence>
<proteinExistence type="predicted"/>
<evidence type="ECO:0000313" key="3">
    <source>
        <dbReference type="Proteomes" id="UP001202674"/>
    </source>
</evidence>
<name>A0AAE3FU32_9EURY</name>
<dbReference type="AlphaFoldDB" id="A0AAE3FU32"/>
<reference evidence="2 3" key="1">
    <citation type="journal article" date="2022" name="Syst. Appl. Microbiol.">
        <title>Natronocalculus amylovorans gen. nov., sp. nov., and Natranaeroarchaeum aerophilus sp. nov., dominant culturable amylolytic natronoarchaea from hypersaline soda lakes in southwestern Siberia.</title>
        <authorList>
            <person name="Sorokin D.Y."/>
            <person name="Elcheninov A.G."/>
            <person name="Khizhniak T.V."/>
            <person name="Koenen M."/>
            <person name="Bale N.J."/>
            <person name="Damste J.S.S."/>
            <person name="Kublanov I.V."/>
        </authorList>
    </citation>
    <scope>NUCLEOTIDE SEQUENCE [LARGE SCALE GENOMIC DNA]</scope>
    <source>
        <strain evidence="2 3">AArc-St1-1</strain>
    </source>
</reference>
<keyword evidence="1" id="KW-1133">Transmembrane helix</keyword>
<accession>A0AAE3FU32</accession>
<dbReference type="Proteomes" id="UP001202674">
    <property type="component" value="Unassembled WGS sequence"/>
</dbReference>
<keyword evidence="3" id="KW-1185">Reference proteome</keyword>
<evidence type="ECO:0000256" key="1">
    <source>
        <dbReference type="SAM" id="Phobius"/>
    </source>
</evidence>
<organism evidence="2 3">
    <name type="scientific">Natranaeroarchaeum aerophilus</name>
    <dbReference type="NCBI Taxonomy" id="2917711"/>
    <lineage>
        <taxon>Archaea</taxon>
        <taxon>Methanobacteriati</taxon>
        <taxon>Methanobacteriota</taxon>
        <taxon>Stenosarchaea group</taxon>
        <taxon>Halobacteria</taxon>
        <taxon>Halobacteriales</taxon>
        <taxon>Natronoarchaeaceae</taxon>
        <taxon>Natranaeroarchaeum</taxon>
    </lineage>
</organism>
<protein>
    <submittedName>
        <fullName evidence="2">Uncharacterized protein</fullName>
    </submittedName>
</protein>
<feature type="transmembrane region" description="Helical" evidence="1">
    <location>
        <begin position="745"/>
        <end position="763"/>
    </location>
</feature>
<keyword evidence="1" id="KW-0472">Membrane</keyword>
<dbReference type="RefSeq" id="WP_250598594.1">
    <property type="nucleotide sequence ID" value="NZ_JAKRVY010000014.1"/>
</dbReference>
<evidence type="ECO:0000313" key="2">
    <source>
        <dbReference type="EMBL" id="MCL9815166.1"/>
    </source>
</evidence>
<gene>
    <name evidence="2" type="ORF">AArcSt11_16040</name>
</gene>
<dbReference type="EMBL" id="JAKRVY010000014">
    <property type="protein sequence ID" value="MCL9815166.1"/>
    <property type="molecule type" value="Genomic_DNA"/>
</dbReference>